<reference evidence="2 3" key="1">
    <citation type="submission" date="2024-06" db="EMBL/GenBank/DDBJ databases">
        <title>The Natural Products Discovery Center: Release of the First 8490 Sequenced Strains for Exploring Actinobacteria Biosynthetic Diversity.</title>
        <authorList>
            <person name="Kalkreuter E."/>
            <person name="Kautsar S.A."/>
            <person name="Yang D."/>
            <person name="Bader C.D."/>
            <person name="Teijaro C.N."/>
            <person name="Fluegel L."/>
            <person name="Davis C.M."/>
            <person name="Simpson J.R."/>
            <person name="Lauterbach L."/>
            <person name="Steele A.D."/>
            <person name="Gui C."/>
            <person name="Meng S."/>
            <person name="Li G."/>
            <person name="Viehrig K."/>
            <person name="Ye F."/>
            <person name="Su P."/>
            <person name="Kiefer A.F."/>
            <person name="Nichols A."/>
            <person name="Cepeda A.J."/>
            <person name="Yan W."/>
            <person name="Fan B."/>
            <person name="Jiang Y."/>
            <person name="Adhikari A."/>
            <person name="Zheng C.-J."/>
            <person name="Schuster L."/>
            <person name="Cowan T.M."/>
            <person name="Smanski M.J."/>
            <person name="Chevrette M.G."/>
            <person name="De Carvalho L.P.S."/>
            <person name="Shen B."/>
        </authorList>
    </citation>
    <scope>NUCLEOTIDE SEQUENCE [LARGE SCALE GENOMIC DNA]</scope>
    <source>
        <strain evidence="2 3">NPDC038104</strain>
    </source>
</reference>
<protein>
    <submittedName>
        <fullName evidence="2">Uncharacterized protein</fullName>
    </submittedName>
</protein>
<sequence>MPTPYGSRGMAFGPQELRVLRRALALALHPRPASPQEVQDCLRLADAVDEVTREAARQRAFLLADLVRYRAALPGTVTGYLRLLREALDAGHRPEREDLAALRALSGNPLAAALLRRCDPPAVRAPLTAAAPTPLSVPVLPAQGTEPATAARPELVPVPATATVPAGRRPAAEPAGLPGPAVHHVVPAARTRLLALPGGLSAEGDGEGDGPDERPGPSPSPDPQRPGQPAPGRPIPTPGEVFPRRKPSSSPSSPPQGPSQGRLAAG</sequence>
<feature type="compositionally biased region" description="Pro residues" evidence="1">
    <location>
        <begin position="216"/>
        <end position="237"/>
    </location>
</feature>
<dbReference type="Proteomes" id="UP001550850">
    <property type="component" value="Unassembled WGS sequence"/>
</dbReference>
<keyword evidence="3" id="KW-1185">Reference proteome</keyword>
<evidence type="ECO:0000256" key="1">
    <source>
        <dbReference type="SAM" id="MobiDB-lite"/>
    </source>
</evidence>
<evidence type="ECO:0000313" key="3">
    <source>
        <dbReference type="Proteomes" id="UP001550850"/>
    </source>
</evidence>
<gene>
    <name evidence="2" type="ORF">AB0E65_13575</name>
</gene>
<dbReference type="RefSeq" id="WP_108957016.1">
    <property type="nucleotide sequence ID" value="NZ_BEVZ01000010.1"/>
</dbReference>
<accession>A0ABV2YHM6</accession>
<evidence type="ECO:0000313" key="2">
    <source>
        <dbReference type="EMBL" id="MEU3555228.1"/>
    </source>
</evidence>
<name>A0ABV2YHM6_9ACTN</name>
<comment type="caution">
    <text evidence="2">The sequence shown here is derived from an EMBL/GenBank/DDBJ whole genome shotgun (WGS) entry which is preliminary data.</text>
</comment>
<proteinExistence type="predicted"/>
<organism evidence="2 3">
    <name type="scientific">Streptomyces fragilis</name>
    <dbReference type="NCBI Taxonomy" id="67301"/>
    <lineage>
        <taxon>Bacteria</taxon>
        <taxon>Bacillati</taxon>
        <taxon>Actinomycetota</taxon>
        <taxon>Actinomycetes</taxon>
        <taxon>Kitasatosporales</taxon>
        <taxon>Streptomycetaceae</taxon>
        <taxon>Streptomyces</taxon>
    </lineage>
</organism>
<dbReference type="EMBL" id="JBEZUR010000017">
    <property type="protein sequence ID" value="MEU3555228.1"/>
    <property type="molecule type" value="Genomic_DNA"/>
</dbReference>
<feature type="region of interest" description="Disordered" evidence="1">
    <location>
        <begin position="198"/>
        <end position="266"/>
    </location>
</feature>